<dbReference type="InterPro" id="IPR006963">
    <property type="entry name" value="Mopterin_OxRdtase_4Fe-4S_dom"/>
</dbReference>
<reference evidence="7 8" key="1">
    <citation type="submission" date="2020-02" db="EMBL/GenBank/DDBJ databases">
        <title>Shewanella WXL01 sp. nov., a marine bacterium isolated from green algae in Luhuitou Fringing Reef (Northern South China Sea).</title>
        <authorList>
            <person name="Wang X."/>
        </authorList>
    </citation>
    <scope>NUCLEOTIDE SEQUENCE [LARGE SCALE GENOMIC DNA]</scope>
    <source>
        <strain evidence="7 8">MCCC 1A01895</strain>
    </source>
</reference>
<evidence type="ECO:0000313" key="7">
    <source>
        <dbReference type="EMBL" id="MBR9727181.1"/>
    </source>
</evidence>
<keyword evidence="2" id="KW-0479">Metal-binding</keyword>
<dbReference type="PANTHER" id="PTHR43105">
    <property type="entry name" value="RESPIRATORY NITRATE REDUCTASE"/>
    <property type="match status" value="1"/>
</dbReference>
<dbReference type="InterPro" id="IPR006657">
    <property type="entry name" value="MoPterin_dinucl-bd_dom"/>
</dbReference>
<protein>
    <submittedName>
        <fullName evidence="7">Molybdopterin-dependent oxidoreductase</fullName>
    </submittedName>
</protein>
<evidence type="ECO:0000259" key="6">
    <source>
        <dbReference type="PROSITE" id="PS51669"/>
    </source>
</evidence>
<dbReference type="Gene3D" id="2.20.25.90">
    <property type="entry name" value="ADC-like domains"/>
    <property type="match status" value="1"/>
</dbReference>
<evidence type="ECO:0000256" key="1">
    <source>
        <dbReference type="ARBA" id="ARBA00022485"/>
    </source>
</evidence>
<dbReference type="InterPro" id="IPR009010">
    <property type="entry name" value="Asp_de-COase-like_dom_sf"/>
</dbReference>
<keyword evidence="4" id="KW-0408">Iron</keyword>
<dbReference type="Gene3D" id="3.40.228.10">
    <property type="entry name" value="Dimethylsulfoxide Reductase, domain 2"/>
    <property type="match status" value="1"/>
</dbReference>
<dbReference type="Pfam" id="PF04879">
    <property type="entry name" value="Molybdop_Fe4S4"/>
    <property type="match status" value="1"/>
</dbReference>
<feature type="domain" description="4Fe-4S Mo/W bis-MGD-type" evidence="6">
    <location>
        <begin position="1"/>
        <end position="75"/>
    </location>
</feature>
<keyword evidence="8" id="KW-1185">Reference proteome</keyword>
<comment type="caution">
    <text evidence="7">The sequence shown here is derived from an EMBL/GenBank/DDBJ whole genome shotgun (WGS) entry which is preliminary data.</text>
</comment>
<dbReference type="InterPro" id="IPR006656">
    <property type="entry name" value="Mopterin_OxRdtase"/>
</dbReference>
<dbReference type="PROSITE" id="PS51669">
    <property type="entry name" value="4FE4S_MOW_BIS_MGD"/>
    <property type="match status" value="1"/>
</dbReference>
<sequence length="983" mass="106936">MESVITSCAYCGVGCGVKVSTKACIDANTFAIHENTFPAKSATNLVVSGHSGHAANRGKLCAKGESLLQSLDQPSVLKYPLNSAAKPIDWQQAISTIAGKFSDTITQYGPDSVAFYLSGQLLTEDYYVANKLAKGFIKTANVDTNSRLCMSSAVSAHQRAFGEDVVAGCYDDFEQCDVIVLIGSNAAWTHPVLFQRMMKAREKRGTHIVVIDPATTATAQQADLHLAIKPGSDNVLFQSLLLHLVDNQLVDHQFIRAHTEDFDTVIAQTRENLALTSAYAVKQMTSPSKTDAKTGRIAQNSQHRTQATAHVNKVNNTTALSVQDITGLSAKQLALFFDLFSASTKVVTASCQGVNQSVSGTDTSNSIINCHLARGQVGQPGSGFFSLTGQPNAMGGREVGGLATQLSCHMGFGQQQQALLADFWQTTSVASKAGLSAVEMFKAVKQGKIKAIWIIGTNPAVSMPNSHEVNQALKACPFVVVSDVCADTDTAQYADLLLPALGWSQKDGTVTNSERMITRQRAFISTSGQAKADWWALAQVAKTMGFKGFDYQSSHQIFTEFAALSAKVKHTFNQQKFTISGLQKLTKAQYDNLAPTQWPIESSDDIGQYSTRVYQDHQFSFASGKARFVAANVDTHHQPVADAPDVLLLNSGRSRDQWHTMTRTGHIASLRASVAQPTVAIHPKTAKLIQLTEHDFIKCEINSQDILGGGYVARVVFDETILENTLNTSMHWSKQFSLTAGVNYATHYLVDNISKQPAFKHQLVRVSRYEVGLQGMWFGEVETNAELNGELRWKVQQTLKHGQCFHVAFACNSHDAQYSSQRQLNWSLHLPSSQQIQITCLANKDRITGIQILSQTVISADLEAMSQLISQPLNSALINQLHGLLKAGSSPLICVCTGVTEADIAAELTQLRSAIGQGSNGSDTDWQLVRVLENTQQKLGCGRQCGSCQSEVQRCVQQQWQLINNEPHSATAKRLLTTKEGVA</sequence>
<dbReference type="Proteomes" id="UP000811844">
    <property type="component" value="Unassembled WGS sequence"/>
</dbReference>
<dbReference type="Gene3D" id="2.40.40.20">
    <property type="match status" value="1"/>
</dbReference>
<organism evidence="7 8">
    <name type="scientific">Shewanella intestini</name>
    <dbReference type="NCBI Taxonomy" id="2017544"/>
    <lineage>
        <taxon>Bacteria</taxon>
        <taxon>Pseudomonadati</taxon>
        <taxon>Pseudomonadota</taxon>
        <taxon>Gammaproteobacteria</taxon>
        <taxon>Alteromonadales</taxon>
        <taxon>Shewanellaceae</taxon>
        <taxon>Shewanella</taxon>
    </lineage>
</organism>
<evidence type="ECO:0000313" key="8">
    <source>
        <dbReference type="Proteomes" id="UP000811844"/>
    </source>
</evidence>
<dbReference type="InterPro" id="IPR041854">
    <property type="entry name" value="BFD-like_2Fe2S-bd_dom_sf"/>
</dbReference>
<accession>A0ABS5HZI0</accession>
<name>A0ABS5HZI0_9GAMM</name>
<dbReference type="SUPFAM" id="SSF53706">
    <property type="entry name" value="Formate dehydrogenase/DMSO reductase, domains 1-3"/>
    <property type="match status" value="1"/>
</dbReference>
<evidence type="ECO:0000256" key="3">
    <source>
        <dbReference type="ARBA" id="ARBA00023002"/>
    </source>
</evidence>
<keyword evidence="1" id="KW-0004">4Fe-4S</keyword>
<dbReference type="Pfam" id="PF01568">
    <property type="entry name" value="Molydop_binding"/>
    <property type="match status" value="1"/>
</dbReference>
<evidence type="ECO:0000256" key="2">
    <source>
        <dbReference type="ARBA" id="ARBA00022723"/>
    </source>
</evidence>
<dbReference type="EMBL" id="JAAIKR010000002">
    <property type="protein sequence ID" value="MBR9727181.1"/>
    <property type="molecule type" value="Genomic_DNA"/>
</dbReference>
<dbReference type="InterPro" id="IPR050123">
    <property type="entry name" value="Prok_molybdopt-oxidoreductase"/>
</dbReference>
<dbReference type="SUPFAM" id="SSF50692">
    <property type="entry name" value="ADC-like"/>
    <property type="match status" value="1"/>
</dbReference>
<gene>
    <name evidence="7" type="ORF">G3R48_04115</name>
</gene>
<keyword evidence="3" id="KW-0560">Oxidoreductase</keyword>
<dbReference type="Gene3D" id="1.10.10.1100">
    <property type="entry name" value="BFD-like [2Fe-2S]-binding domain"/>
    <property type="match status" value="1"/>
</dbReference>
<dbReference type="SMART" id="SM00926">
    <property type="entry name" value="Molybdop_Fe4S4"/>
    <property type="match status" value="1"/>
</dbReference>
<keyword evidence="5" id="KW-0411">Iron-sulfur</keyword>
<evidence type="ECO:0000256" key="5">
    <source>
        <dbReference type="ARBA" id="ARBA00023014"/>
    </source>
</evidence>
<dbReference type="RefSeq" id="WP_153663338.1">
    <property type="nucleotide sequence ID" value="NZ_JAAIKR010000002.1"/>
</dbReference>
<dbReference type="Gene3D" id="3.40.50.740">
    <property type="match status" value="1"/>
</dbReference>
<dbReference type="PANTHER" id="PTHR43105:SF9">
    <property type="entry name" value="NADPH-FE(3+) OXIDOREDUCTASE SUBUNIT ALPHA"/>
    <property type="match status" value="1"/>
</dbReference>
<evidence type="ECO:0000256" key="4">
    <source>
        <dbReference type="ARBA" id="ARBA00023004"/>
    </source>
</evidence>
<dbReference type="Pfam" id="PF00384">
    <property type="entry name" value="Molybdopterin"/>
    <property type="match status" value="1"/>
</dbReference>
<proteinExistence type="predicted"/>